<name>A0A8B6DFQ6_MYTGA</name>
<dbReference type="SMART" id="SM00248">
    <property type="entry name" value="ANK"/>
    <property type="match status" value="17"/>
</dbReference>
<keyword evidence="1" id="KW-0677">Repeat</keyword>
<evidence type="ECO:0000256" key="1">
    <source>
        <dbReference type="ARBA" id="ARBA00022737"/>
    </source>
</evidence>
<feature type="repeat" description="ANK" evidence="3">
    <location>
        <begin position="811"/>
        <end position="840"/>
    </location>
</feature>
<evidence type="ECO:0000256" key="2">
    <source>
        <dbReference type="ARBA" id="ARBA00023043"/>
    </source>
</evidence>
<feature type="domain" description="Novel STAND NTPase 3" evidence="4">
    <location>
        <begin position="357"/>
        <end position="508"/>
    </location>
</feature>
<dbReference type="PANTHER" id="PTHR24198:SF165">
    <property type="entry name" value="ANKYRIN REPEAT-CONTAINING PROTEIN-RELATED"/>
    <property type="match status" value="1"/>
</dbReference>
<evidence type="ECO:0000256" key="3">
    <source>
        <dbReference type="PROSITE-ProRule" id="PRU00023"/>
    </source>
</evidence>
<feature type="repeat" description="ANK" evidence="3">
    <location>
        <begin position="1006"/>
        <end position="1038"/>
    </location>
</feature>
<dbReference type="InterPro" id="IPR002110">
    <property type="entry name" value="Ankyrin_rpt"/>
</dbReference>
<dbReference type="SUPFAM" id="SSF48403">
    <property type="entry name" value="Ankyrin repeat"/>
    <property type="match status" value="2"/>
</dbReference>
<feature type="repeat" description="ANK" evidence="3">
    <location>
        <begin position="973"/>
        <end position="1005"/>
    </location>
</feature>
<organism evidence="5 6">
    <name type="scientific">Mytilus galloprovincialis</name>
    <name type="common">Mediterranean mussel</name>
    <dbReference type="NCBI Taxonomy" id="29158"/>
    <lineage>
        <taxon>Eukaryota</taxon>
        <taxon>Metazoa</taxon>
        <taxon>Spiralia</taxon>
        <taxon>Lophotrochozoa</taxon>
        <taxon>Mollusca</taxon>
        <taxon>Bivalvia</taxon>
        <taxon>Autobranchia</taxon>
        <taxon>Pteriomorphia</taxon>
        <taxon>Mytilida</taxon>
        <taxon>Mytiloidea</taxon>
        <taxon>Mytilidae</taxon>
        <taxon>Mytilinae</taxon>
        <taxon>Mytilus</taxon>
    </lineage>
</organism>
<dbReference type="Proteomes" id="UP000596742">
    <property type="component" value="Unassembled WGS sequence"/>
</dbReference>
<dbReference type="PRINTS" id="PR01415">
    <property type="entry name" value="ANKYRIN"/>
</dbReference>
<dbReference type="InterPro" id="IPR049050">
    <property type="entry name" value="nSTAND3"/>
</dbReference>
<sequence length="1302" mass="146685">MDEEPSTSGGIQRHIPPKLQNVIDVIAAKRQRKEANQSDLDDDQKRWLVVGICLHSVISPALRKYVDSILTLCYNELIHNYKIDTQIYPNHLETDPQTCVYLNYEAVNNNKAKYGKQNAKYGKQNAKYDYTIKNAVDLSKLFLETHMSHYTGFDESCDSSALLGLILNIAKFDPVIKSDADEVRKIIRNPWAHCDFSEWDAANYSNSFQLMKKLVKDLKLNLYEEKVTIEEMEKWEINGQRFLSGTTHGLEILNEFRQETHDLAEYAKLVAVGTDGEFVRITNELKKFEIIFNQIAQLDKDMKKGFSEIDTKFSTQDKTLKKYGTQIEELEEDVSKCACRDFHNVDIERWKDQDIMFVETPVVKQVSQILESKQSVLLVGEPGIGKSMLMHRIVLQLHSKNASSIIPCSEIKDIQSHFRKDMRQMFVLDDICGRFTVSLSDIEYLQKNEDSLKQMLVKGESKIVATCRLDIYNDEKFHKLCSLFKPIFNVSIEYSKEDKLTICTKYLNKTNIQLLRDQPEPFTPLMAYLYSKNENFCLTDFLNGPYDTYRKEWETLQSIDPYKYCALLLCVIFNGIIKESLFDIYNENNTIDKKVLEHCFEICTIGRDTSIILMKKVFDRLVGTYLQKTKNQYWVIHDQMFDFLCCYFGNNDAFVRCILRHADIKVFNERTQLESINEPYEKFTIIISGKYENAYFERIKNDLQFGKLTQCLCNTQMKHENYRSLFLNVLKSLDNNYFIDNHIIKESIITTCYRGYYEIVEYFMSKNIDLNEGYSYLTPLTAACNSRNAKLVQLLIDKGCDVNQAVGWFDTPLTAACNNGNERIVQLLIDNGGDVKLVNGIRNTPLIAACNNGNEKIIQLLIDKGCDVNPVDSWFDTPLTAACNNEKERIVQLLIDNGGDVNLVNGIRNTPLTAACKSGNERIVQLLIDKGCDVNPVNDMCATPLTATCKIGNEKIVQLLIDKGGDVKQADGMGGTPMTAACNSGNENIVQLLLDKGCAINPDDGMGETPLRVACKSGSQKIVQLLIDKGSAVDQVNSLGETLLTAACKGGNLKIVQLFIDKGCDINRGYSIGQTPMTAACMRGYEKIIHLLIASGSNVNEDDGMKDTSLIAACKRGNEKIVQLLLDQGCDVHQVDGLLETSLTAACSSGNENLVKLLINNECDVNQPNGKGVTPLLAACLEGEDKIVEILIDRGCDVHMADSMCQTTLIASVESGNLKLVQLLIDKGCDVNKSGLVQTPLIAACWRGHDNIAKLLIDNGSDVNQANIMRDTPLTVARSRGHQSIVQLFIDKGCYVNKIDVK</sequence>
<evidence type="ECO:0000259" key="4">
    <source>
        <dbReference type="Pfam" id="PF20720"/>
    </source>
</evidence>
<feature type="repeat" description="ANK" evidence="3">
    <location>
        <begin position="775"/>
        <end position="807"/>
    </location>
</feature>
<dbReference type="PROSITE" id="PS50088">
    <property type="entry name" value="ANK_REPEAT"/>
    <property type="match status" value="14"/>
</dbReference>
<keyword evidence="2 3" id="KW-0040">ANK repeat</keyword>
<dbReference type="PROSITE" id="PS50297">
    <property type="entry name" value="ANK_REP_REGION"/>
    <property type="match status" value="11"/>
</dbReference>
<keyword evidence="6" id="KW-1185">Reference proteome</keyword>
<dbReference type="Gene3D" id="1.25.40.20">
    <property type="entry name" value="Ankyrin repeat-containing domain"/>
    <property type="match status" value="3"/>
</dbReference>
<dbReference type="InterPro" id="IPR027417">
    <property type="entry name" value="P-loop_NTPase"/>
</dbReference>
<dbReference type="OrthoDB" id="10396699at2759"/>
<feature type="repeat" description="ANK" evidence="3">
    <location>
        <begin position="907"/>
        <end position="939"/>
    </location>
</feature>
<accession>A0A8B6DFQ6</accession>
<feature type="repeat" description="ANK" evidence="3">
    <location>
        <begin position="1269"/>
        <end position="1301"/>
    </location>
</feature>
<feature type="repeat" description="ANK" evidence="3">
    <location>
        <begin position="841"/>
        <end position="873"/>
    </location>
</feature>
<feature type="repeat" description="ANK" evidence="3">
    <location>
        <begin position="877"/>
        <end position="906"/>
    </location>
</feature>
<dbReference type="SUPFAM" id="SSF52540">
    <property type="entry name" value="P-loop containing nucleoside triphosphate hydrolases"/>
    <property type="match status" value="1"/>
</dbReference>
<comment type="caution">
    <text evidence="5">The sequence shown here is derived from an EMBL/GenBank/DDBJ whole genome shotgun (WGS) entry which is preliminary data.</text>
</comment>
<dbReference type="EMBL" id="UYJE01003456">
    <property type="protein sequence ID" value="VDI19428.1"/>
    <property type="molecule type" value="Genomic_DNA"/>
</dbReference>
<feature type="repeat" description="ANK" evidence="3">
    <location>
        <begin position="1105"/>
        <end position="1137"/>
    </location>
</feature>
<evidence type="ECO:0000313" key="6">
    <source>
        <dbReference type="Proteomes" id="UP000596742"/>
    </source>
</evidence>
<proteinExistence type="predicted"/>
<feature type="repeat" description="ANK" evidence="3">
    <location>
        <begin position="1072"/>
        <end position="1104"/>
    </location>
</feature>
<dbReference type="InterPro" id="IPR036770">
    <property type="entry name" value="Ankyrin_rpt-contain_sf"/>
</dbReference>
<feature type="repeat" description="ANK" evidence="3">
    <location>
        <begin position="1171"/>
        <end position="1203"/>
    </location>
</feature>
<feature type="repeat" description="ANK" evidence="3">
    <location>
        <begin position="940"/>
        <end position="972"/>
    </location>
</feature>
<evidence type="ECO:0000313" key="5">
    <source>
        <dbReference type="EMBL" id="VDI19428.1"/>
    </source>
</evidence>
<dbReference type="PANTHER" id="PTHR24198">
    <property type="entry name" value="ANKYRIN REPEAT AND PROTEIN KINASE DOMAIN-CONTAINING PROTEIN"/>
    <property type="match status" value="1"/>
</dbReference>
<dbReference type="Pfam" id="PF20720">
    <property type="entry name" value="nSTAND3"/>
    <property type="match status" value="1"/>
</dbReference>
<feature type="repeat" description="ANK" evidence="3">
    <location>
        <begin position="1236"/>
        <end position="1268"/>
    </location>
</feature>
<gene>
    <name evidence="5" type="ORF">MGAL_10B025338</name>
</gene>
<reference evidence="5" key="1">
    <citation type="submission" date="2018-11" db="EMBL/GenBank/DDBJ databases">
        <authorList>
            <person name="Alioto T."/>
            <person name="Alioto T."/>
        </authorList>
    </citation>
    <scope>NUCLEOTIDE SEQUENCE</scope>
</reference>
<feature type="repeat" description="ANK" evidence="3">
    <location>
        <begin position="1039"/>
        <end position="1071"/>
    </location>
</feature>
<dbReference type="Gene3D" id="3.40.50.300">
    <property type="entry name" value="P-loop containing nucleotide triphosphate hydrolases"/>
    <property type="match status" value="1"/>
</dbReference>
<dbReference type="Pfam" id="PF00023">
    <property type="entry name" value="Ank"/>
    <property type="match status" value="1"/>
</dbReference>
<protein>
    <recommendedName>
        <fullName evidence="4">Novel STAND NTPase 3 domain-containing protein</fullName>
    </recommendedName>
</protein>
<dbReference type="Pfam" id="PF12796">
    <property type="entry name" value="Ank_2"/>
    <property type="match status" value="6"/>
</dbReference>